<name>A0A0A9BFT7_ARUDO</name>
<reference evidence="1" key="1">
    <citation type="submission" date="2014-09" db="EMBL/GenBank/DDBJ databases">
        <authorList>
            <person name="Magalhaes I.L.F."/>
            <person name="Oliveira U."/>
            <person name="Santos F.R."/>
            <person name="Vidigal T.H.D.A."/>
            <person name="Brescovit A.D."/>
            <person name="Santos A.J."/>
        </authorList>
    </citation>
    <scope>NUCLEOTIDE SEQUENCE</scope>
    <source>
        <tissue evidence="1">Shoot tissue taken approximately 20 cm above the soil surface</tissue>
    </source>
</reference>
<protein>
    <submittedName>
        <fullName evidence="1">Uncharacterized protein</fullName>
    </submittedName>
</protein>
<sequence length="12" mass="1452">MVLLKERASKNY</sequence>
<reference evidence="1" key="2">
    <citation type="journal article" date="2015" name="Data Brief">
        <title>Shoot transcriptome of the giant reed, Arundo donax.</title>
        <authorList>
            <person name="Barrero R.A."/>
            <person name="Guerrero F.D."/>
            <person name="Moolhuijzen P."/>
            <person name="Goolsby J.A."/>
            <person name="Tidwell J."/>
            <person name="Bellgard S.E."/>
            <person name="Bellgard M.I."/>
        </authorList>
    </citation>
    <scope>NUCLEOTIDE SEQUENCE</scope>
    <source>
        <tissue evidence="1">Shoot tissue taken approximately 20 cm above the soil surface</tissue>
    </source>
</reference>
<accession>A0A0A9BFT7</accession>
<organism evidence="1">
    <name type="scientific">Arundo donax</name>
    <name type="common">Giant reed</name>
    <name type="synonym">Donax arundinaceus</name>
    <dbReference type="NCBI Taxonomy" id="35708"/>
    <lineage>
        <taxon>Eukaryota</taxon>
        <taxon>Viridiplantae</taxon>
        <taxon>Streptophyta</taxon>
        <taxon>Embryophyta</taxon>
        <taxon>Tracheophyta</taxon>
        <taxon>Spermatophyta</taxon>
        <taxon>Magnoliopsida</taxon>
        <taxon>Liliopsida</taxon>
        <taxon>Poales</taxon>
        <taxon>Poaceae</taxon>
        <taxon>PACMAD clade</taxon>
        <taxon>Arundinoideae</taxon>
        <taxon>Arundineae</taxon>
        <taxon>Arundo</taxon>
    </lineage>
</organism>
<dbReference type="EMBL" id="GBRH01239763">
    <property type="protein sequence ID" value="JAD58132.1"/>
    <property type="molecule type" value="Transcribed_RNA"/>
</dbReference>
<evidence type="ECO:0000313" key="1">
    <source>
        <dbReference type="EMBL" id="JAD58132.1"/>
    </source>
</evidence>
<proteinExistence type="predicted"/>